<reference evidence="2" key="1">
    <citation type="submission" date="2021-01" db="EMBL/GenBank/DDBJ databases">
        <authorList>
            <person name="Corre E."/>
            <person name="Pelletier E."/>
            <person name="Niang G."/>
            <person name="Scheremetjew M."/>
            <person name="Finn R."/>
            <person name="Kale V."/>
            <person name="Holt S."/>
            <person name="Cochrane G."/>
            <person name="Meng A."/>
            <person name="Brown T."/>
            <person name="Cohen L."/>
        </authorList>
    </citation>
    <scope>NUCLEOTIDE SEQUENCE</scope>
    <source>
        <strain evidence="2">CCMP722</strain>
    </source>
</reference>
<dbReference type="InterPro" id="IPR029058">
    <property type="entry name" value="AB_hydrolase_fold"/>
</dbReference>
<dbReference type="EMBL" id="HBFA01033540">
    <property type="protein sequence ID" value="CAD8684544.1"/>
    <property type="molecule type" value="Transcribed_RNA"/>
</dbReference>
<evidence type="ECO:0000313" key="2">
    <source>
        <dbReference type="EMBL" id="CAD8684544.1"/>
    </source>
</evidence>
<gene>
    <name evidence="2" type="ORF">POBO1169_LOCUS16869</name>
</gene>
<dbReference type="AlphaFoldDB" id="A0A7S0RQW7"/>
<evidence type="ECO:0000256" key="1">
    <source>
        <dbReference type="SAM" id="MobiDB-lite"/>
    </source>
</evidence>
<proteinExistence type="predicted"/>
<dbReference type="Pfam" id="PF11187">
    <property type="entry name" value="Mbeg1-like"/>
    <property type="match status" value="1"/>
</dbReference>
<dbReference type="Gene3D" id="3.40.50.1820">
    <property type="entry name" value="alpha/beta hydrolase"/>
    <property type="match status" value="1"/>
</dbReference>
<dbReference type="SUPFAM" id="SSF53474">
    <property type="entry name" value="alpha/beta-Hydrolases"/>
    <property type="match status" value="1"/>
</dbReference>
<organism evidence="2">
    <name type="scientific">Pyramimonas obovata</name>
    <dbReference type="NCBI Taxonomy" id="1411642"/>
    <lineage>
        <taxon>Eukaryota</taxon>
        <taxon>Viridiplantae</taxon>
        <taxon>Chlorophyta</taxon>
        <taxon>Pyramimonadophyceae</taxon>
        <taxon>Pyramimonadales</taxon>
        <taxon>Pyramimonadaceae</taxon>
        <taxon>Pyramimonas</taxon>
        <taxon>Pyramimonas incertae sedis</taxon>
    </lineage>
</organism>
<feature type="region of interest" description="Disordered" evidence="1">
    <location>
        <begin position="552"/>
        <end position="573"/>
    </location>
</feature>
<dbReference type="PANTHER" id="PTHR31934">
    <property type="entry name" value="ALPHA/BETA-HYDROLASES SUPERFAMILY PROTEIN"/>
    <property type="match status" value="1"/>
</dbReference>
<dbReference type="InterPro" id="IPR024499">
    <property type="entry name" value="Mbeg1-like"/>
</dbReference>
<dbReference type="PANTHER" id="PTHR31934:SF5">
    <property type="entry name" value="OS05G0557900 PROTEIN"/>
    <property type="match status" value="1"/>
</dbReference>
<accession>A0A7S0RQW7</accession>
<name>A0A7S0RQW7_9CHLO</name>
<protein>
    <recommendedName>
        <fullName evidence="3">GPI inositol-deacylase</fullName>
    </recommendedName>
</protein>
<evidence type="ECO:0008006" key="3">
    <source>
        <dbReference type="Google" id="ProtNLM"/>
    </source>
</evidence>
<sequence>MITDRLSANRILHSQSMCTSPSRLTATSAIAGRSLRAPTSVSDSRIGLHASPRVWLGGRKTEARSLKFAANTPYHSIGRRGLCCPRAAQGGDPTPGSGSEDDEVIEVLFSELSEAAESAGLELSKYNFSMDEWGFQAEGPIAQGFEEYAAKARPTGRRAKLIRLAALAATRDHTSRSKAADTLKLQAKAAGEQWKYLLDRIGKITSEEHIGWLEASTKDTCIDETPLFSELLEQCENGTSVLPKGYTYLFVAGLFNEFYPGYLREAVEHFNEMGAVALLSGARGDSLTRDNAVRILAEVETLYENTNRPVVLVGHSKGGLDSIGALGMYEDRLKDKVAGVVTVQSPYGGSAIAEDLLADRALAKTVAAVLEMLVGLPSGQGASLVVPIEDLRYEARKQFVRTFPLPERFPCVSFHSSTTAASSLLFAPAAYFRQRYNCASDGLVATCDAEVPGARVVRYEEEFDHLDAAFPPQWSPELLTPDSAAAPASKLARSPPVGKLIVRTASALNASFKERKTNSPAASHVMEALAALLVIEVRRREEERAAMMPIATPSATAARPTVKATSERKPYLF</sequence>